<proteinExistence type="predicted"/>
<protein>
    <submittedName>
        <fullName evidence="1">Uncharacterized protein</fullName>
    </submittedName>
</protein>
<dbReference type="RefSeq" id="XP_001017888.1">
    <property type="nucleotide sequence ID" value="XM_001017888.1"/>
</dbReference>
<dbReference type="GeneID" id="7836696"/>
<reference evidence="2" key="1">
    <citation type="journal article" date="2006" name="PLoS Biol.">
        <title>Macronuclear genome sequence of the ciliate Tetrahymena thermophila, a model eukaryote.</title>
        <authorList>
            <person name="Eisen J.A."/>
            <person name="Coyne R.S."/>
            <person name="Wu M."/>
            <person name="Wu D."/>
            <person name="Thiagarajan M."/>
            <person name="Wortman J.R."/>
            <person name="Badger J.H."/>
            <person name="Ren Q."/>
            <person name="Amedeo P."/>
            <person name="Jones K.M."/>
            <person name="Tallon L.J."/>
            <person name="Delcher A.L."/>
            <person name="Salzberg S.L."/>
            <person name="Silva J.C."/>
            <person name="Haas B.J."/>
            <person name="Majoros W.H."/>
            <person name="Farzad M."/>
            <person name="Carlton J.M."/>
            <person name="Smith R.K. Jr."/>
            <person name="Garg J."/>
            <person name="Pearlman R.E."/>
            <person name="Karrer K.M."/>
            <person name="Sun L."/>
            <person name="Manning G."/>
            <person name="Elde N.C."/>
            <person name="Turkewitz A.P."/>
            <person name="Asai D.J."/>
            <person name="Wilkes D.E."/>
            <person name="Wang Y."/>
            <person name="Cai H."/>
            <person name="Collins K."/>
            <person name="Stewart B.A."/>
            <person name="Lee S.R."/>
            <person name="Wilamowska K."/>
            <person name="Weinberg Z."/>
            <person name="Ruzzo W.L."/>
            <person name="Wloga D."/>
            <person name="Gaertig J."/>
            <person name="Frankel J."/>
            <person name="Tsao C.-C."/>
            <person name="Gorovsky M.A."/>
            <person name="Keeling P.J."/>
            <person name="Waller R.F."/>
            <person name="Patron N.J."/>
            <person name="Cherry J.M."/>
            <person name="Stover N.A."/>
            <person name="Krieger C.J."/>
            <person name="del Toro C."/>
            <person name="Ryder H.F."/>
            <person name="Williamson S.C."/>
            <person name="Barbeau R.A."/>
            <person name="Hamilton E.P."/>
            <person name="Orias E."/>
        </authorList>
    </citation>
    <scope>NUCLEOTIDE SEQUENCE [LARGE SCALE GENOMIC DNA]</scope>
    <source>
        <strain evidence="2">SB210</strain>
    </source>
</reference>
<dbReference type="Proteomes" id="UP000009168">
    <property type="component" value="Unassembled WGS sequence"/>
</dbReference>
<evidence type="ECO:0000313" key="2">
    <source>
        <dbReference type="Proteomes" id="UP000009168"/>
    </source>
</evidence>
<gene>
    <name evidence="1" type="ORF">TTHERM_01087960</name>
</gene>
<accession>Q23M70</accession>
<organism evidence="1 2">
    <name type="scientific">Tetrahymena thermophila (strain SB210)</name>
    <dbReference type="NCBI Taxonomy" id="312017"/>
    <lineage>
        <taxon>Eukaryota</taxon>
        <taxon>Sar</taxon>
        <taxon>Alveolata</taxon>
        <taxon>Ciliophora</taxon>
        <taxon>Intramacronucleata</taxon>
        <taxon>Oligohymenophorea</taxon>
        <taxon>Hymenostomatida</taxon>
        <taxon>Tetrahymenina</taxon>
        <taxon>Tetrahymenidae</taxon>
        <taxon>Tetrahymena</taxon>
    </lineage>
</organism>
<dbReference type="KEGG" id="tet:TTHERM_01087960"/>
<sequence>MIDIRNLNQRNLEGKRDYQWYSYGFFNIYDLQSKTLKQIDLSYILQQNQEQEEYLENVSYYGIAKLSSGEILFNSVIQIDACFYLKFMKTANQNLLSYSQIIIQLEIGNKFTLIPCVSRGAEWPRCYSFVNQLVRIKK</sequence>
<dbReference type="EMBL" id="GG662662">
    <property type="protein sequence ID" value="EAR97643.1"/>
    <property type="molecule type" value="Genomic_DNA"/>
</dbReference>
<keyword evidence="2" id="KW-1185">Reference proteome</keyword>
<name>Q23M70_TETTS</name>
<dbReference type="InParanoid" id="Q23M70"/>
<evidence type="ECO:0000313" key="1">
    <source>
        <dbReference type="EMBL" id="EAR97643.1"/>
    </source>
</evidence>
<dbReference type="AlphaFoldDB" id="Q23M70"/>
<dbReference type="HOGENOM" id="CLU_1859284_0_0_1"/>